<protein>
    <submittedName>
        <fullName evidence="1">Uncharacterized protein</fullName>
    </submittedName>
</protein>
<dbReference type="EMBL" id="JAOCZP010000010">
    <property type="protein sequence ID" value="MCT7377936.1"/>
    <property type="molecule type" value="Genomic_DNA"/>
</dbReference>
<comment type="caution">
    <text evidence="1">The sequence shown here is derived from an EMBL/GenBank/DDBJ whole genome shotgun (WGS) entry which is preliminary data.</text>
</comment>
<evidence type="ECO:0000313" key="1">
    <source>
        <dbReference type="EMBL" id="MCT7377936.1"/>
    </source>
</evidence>
<keyword evidence="2" id="KW-1185">Reference proteome</keyword>
<dbReference type="RefSeq" id="WP_260906681.1">
    <property type="nucleotide sequence ID" value="NZ_JAOCZP010000010.1"/>
</dbReference>
<sequence length="72" mass="7962">MRFRIERGGSFLFEAELRRAMDLIAKGAVDLPLLVTATLPLDSAEEAFQPASDRTQSMKVQLCLPRLTGALQ</sequence>
<accession>A0ABT2LTS5</accession>
<gene>
    <name evidence="1" type="ORF">N5A92_23235</name>
</gene>
<evidence type="ECO:0000313" key="2">
    <source>
        <dbReference type="Proteomes" id="UP001320831"/>
    </source>
</evidence>
<dbReference type="Proteomes" id="UP001320831">
    <property type="component" value="Unassembled WGS sequence"/>
</dbReference>
<organism evidence="1 2">
    <name type="scientific">Chelativorans salis</name>
    <dbReference type="NCBI Taxonomy" id="2978478"/>
    <lineage>
        <taxon>Bacteria</taxon>
        <taxon>Pseudomonadati</taxon>
        <taxon>Pseudomonadota</taxon>
        <taxon>Alphaproteobacteria</taxon>
        <taxon>Hyphomicrobiales</taxon>
        <taxon>Phyllobacteriaceae</taxon>
        <taxon>Chelativorans</taxon>
    </lineage>
</organism>
<proteinExistence type="predicted"/>
<reference evidence="1 2" key="1">
    <citation type="submission" date="2022-09" db="EMBL/GenBank/DDBJ databases">
        <title>Chelativorans salina sp. nov., a novel slightly halophilic bacterium isolated from a saline lake sediment enrichment.</title>
        <authorList>
            <person name="Gao L."/>
            <person name="Fang B.-Z."/>
            <person name="Li W.-J."/>
        </authorList>
    </citation>
    <scope>NUCLEOTIDE SEQUENCE [LARGE SCALE GENOMIC DNA]</scope>
    <source>
        <strain evidence="1 2">EGI FJ00035</strain>
    </source>
</reference>
<name>A0ABT2LTS5_9HYPH</name>
<dbReference type="Gene3D" id="3.90.180.10">
    <property type="entry name" value="Medium-chain alcohol dehydrogenases, catalytic domain"/>
    <property type="match status" value="1"/>
</dbReference>